<organism evidence="1 2">
    <name type="scientific">Choristoneura fumiferana</name>
    <name type="common">Spruce budworm moth</name>
    <name type="synonym">Archips fumiferana</name>
    <dbReference type="NCBI Taxonomy" id="7141"/>
    <lineage>
        <taxon>Eukaryota</taxon>
        <taxon>Metazoa</taxon>
        <taxon>Ecdysozoa</taxon>
        <taxon>Arthropoda</taxon>
        <taxon>Hexapoda</taxon>
        <taxon>Insecta</taxon>
        <taxon>Pterygota</taxon>
        <taxon>Neoptera</taxon>
        <taxon>Endopterygota</taxon>
        <taxon>Lepidoptera</taxon>
        <taxon>Glossata</taxon>
        <taxon>Ditrysia</taxon>
        <taxon>Tortricoidea</taxon>
        <taxon>Tortricidae</taxon>
        <taxon>Tortricinae</taxon>
        <taxon>Choristoneura</taxon>
    </lineage>
</organism>
<proteinExistence type="predicted"/>
<protein>
    <submittedName>
        <fullName evidence="1">Uncharacterized protein</fullName>
    </submittedName>
</protein>
<dbReference type="EMBL" id="CM046125">
    <property type="protein sequence ID" value="KAI8423018.1"/>
    <property type="molecule type" value="Genomic_DNA"/>
</dbReference>
<evidence type="ECO:0000313" key="1">
    <source>
        <dbReference type="EMBL" id="KAI8423018.1"/>
    </source>
</evidence>
<gene>
    <name evidence="1" type="ORF">MSG28_014106</name>
</gene>
<dbReference type="Proteomes" id="UP001064048">
    <property type="component" value="Chromosome 25"/>
</dbReference>
<accession>A0ACC0JFY2</accession>
<reference evidence="1 2" key="1">
    <citation type="journal article" date="2022" name="Genome Biol. Evol.">
        <title>The Spruce Budworm Genome: Reconstructing the Evolutionary History of Antifreeze Proteins.</title>
        <authorList>
            <person name="Beliveau C."/>
            <person name="Gagne P."/>
            <person name="Picq S."/>
            <person name="Vernygora O."/>
            <person name="Keeling C.I."/>
            <person name="Pinkney K."/>
            <person name="Doucet D."/>
            <person name="Wen F."/>
            <person name="Johnston J.S."/>
            <person name="Maaroufi H."/>
            <person name="Boyle B."/>
            <person name="Laroche J."/>
            <person name="Dewar K."/>
            <person name="Juretic N."/>
            <person name="Blackburn G."/>
            <person name="Nisole A."/>
            <person name="Brunet B."/>
            <person name="Brandao M."/>
            <person name="Lumley L."/>
            <person name="Duan J."/>
            <person name="Quan G."/>
            <person name="Lucarotti C.J."/>
            <person name="Roe A.D."/>
            <person name="Sperling F.A.H."/>
            <person name="Levesque R.C."/>
            <person name="Cusson M."/>
        </authorList>
    </citation>
    <scope>NUCLEOTIDE SEQUENCE [LARGE SCALE GENOMIC DNA]</scope>
    <source>
        <strain evidence="1">Glfc:IPQL:Cfum</strain>
    </source>
</reference>
<evidence type="ECO:0000313" key="2">
    <source>
        <dbReference type="Proteomes" id="UP001064048"/>
    </source>
</evidence>
<sequence>MSYMDSYVVDLSQRVGVIERGESGWTRQVIARSGSALLHFFSDDAYAMEGFNVTYAAYSCPSDDHRTNCSSHGECDEGTCRCEPGWTGVACDQPLCPDDCNSAYGGGTCTSTGCVCNPSRTGEDCARDASAAGWLWRWREPGEGGEGGAPPAAGHALLARGGELIRVGGESFAPADFMYRYKVADNIWEPMANHGDAPAARFAHSAVLHEDEIIVYGGVVASDEPERGGGLAGLEGRAGEVTNEIWRLNLAAQHPQWINATPSGCGNKPAPLKHCGLMADGVKRFSNSVRGLGDELSVGLQQDGATTWLRSRDRGGCEKHKTGLSGEAYVQQWTSFG</sequence>
<name>A0ACC0JFY2_CHOFU</name>
<keyword evidence="2" id="KW-1185">Reference proteome</keyword>
<comment type="caution">
    <text evidence="1">The sequence shown here is derived from an EMBL/GenBank/DDBJ whole genome shotgun (WGS) entry which is preliminary data.</text>
</comment>